<dbReference type="Gene3D" id="1.20.1740.10">
    <property type="entry name" value="Amino acid/polyamine transporter I"/>
    <property type="match status" value="1"/>
</dbReference>
<dbReference type="GO" id="GO:0015293">
    <property type="term" value="F:symporter activity"/>
    <property type="evidence" value="ECO:0007669"/>
    <property type="project" value="UniProtKB-KW"/>
</dbReference>
<evidence type="ECO:0000256" key="2">
    <source>
        <dbReference type="ARBA" id="ARBA00022448"/>
    </source>
</evidence>
<dbReference type="PANTHER" id="PTHR45826">
    <property type="entry name" value="POLYAMINE TRANSPORTER PUT1"/>
    <property type="match status" value="1"/>
</dbReference>
<feature type="compositionally biased region" description="Gly residues" evidence="11">
    <location>
        <begin position="11"/>
        <end position="23"/>
    </location>
</feature>
<keyword evidence="7 12" id="KW-0472">Membrane</keyword>
<dbReference type="OrthoDB" id="5982228at2759"/>
<dbReference type="Proteomes" id="UP000663760">
    <property type="component" value="Chromosome 7"/>
</dbReference>
<dbReference type="FunFam" id="1.20.1740.10:FF:000041">
    <property type="entry name" value="Amino acid permease, putative"/>
    <property type="match status" value="1"/>
</dbReference>
<dbReference type="Pfam" id="PF13520">
    <property type="entry name" value="AA_permease_2"/>
    <property type="match status" value="1"/>
</dbReference>
<evidence type="ECO:0000256" key="12">
    <source>
        <dbReference type="SAM" id="Phobius"/>
    </source>
</evidence>
<evidence type="ECO:0000256" key="1">
    <source>
        <dbReference type="ARBA" id="ARBA00004651"/>
    </source>
</evidence>
<evidence type="ECO:0000313" key="14">
    <source>
        <dbReference type="Proteomes" id="UP000663760"/>
    </source>
</evidence>
<comment type="subcellular location">
    <subcellularLocation>
        <location evidence="1">Cell membrane</location>
        <topology evidence="1">Multi-pass membrane protein</topology>
    </subcellularLocation>
</comment>
<evidence type="ECO:0000313" key="13">
    <source>
        <dbReference type="EMBL" id="CAA7399277.1"/>
    </source>
</evidence>
<keyword evidence="2" id="KW-0813">Transport</keyword>
<evidence type="ECO:0000256" key="10">
    <source>
        <dbReference type="ARBA" id="ARBA00080801"/>
    </source>
</evidence>
<dbReference type="GO" id="GO:0005886">
    <property type="term" value="C:plasma membrane"/>
    <property type="evidence" value="ECO:0007669"/>
    <property type="project" value="UniProtKB-SubCell"/>
</dbReference>
<evidence type="ECO:0000256" key="7">
    <source>
        <dbReference type="ARBA" id="ARBA00023136"/>
    </source>
</evidence>
<protein>
    <recommendedName>
        <fullName evidence="9">Polyamine transporter PUT1</fullName>
    </recommendedName>
    <alternativeName>
        <fullName evidence="10">Polyamine uptake transporter 1</fullName>
    </alternativeName>
</protein>
<keyword evidence="4 12" id="KW-0812">Transmembrane</keyword>
<feature type="transmembrane region" description="Helical" evidence="12">
    <location>
        <begin position="77"/>
        <end position="96"/>
    </location>
</feature>
<feature type="transmembrane region" description="Helical" evidence="12">
    <location>
        <begin position="431"/>
        <end position="448"/>
    </location>
</feature>
<name>A0A7I8KN91_SPIIN</name>
<proteinExistence type="inferred from homology"/>
<feature type="region of interest" description="Disordered" evidence="11">
    <location>
        <begin position="1"/>
        <end position="49"/>
    </location>
</feature>
<dbReference type="PANTHER" id="PTHR45826:SF8">
    <property type="entry name" value="CATIONIC AMINO ACID TRANSPORTER"/>
    <property type="match status" value="1"/>
</dbReference>
<evidence type="ECO:0000256" key="6">
    <source>
        <dbReference type="ARBA" id="ARBA00022989"/>
    </source>
</evidence>
<keyword evidence="3" id="KW-1003">Cell membrane</keyword>
<keyword evidence="14" id="KW-1185">Reference proteome</keyword>
<feature type="transmembrane region" description="Helical" evidence="12">
    <location>
        <begin position="53"/>
        <end position="71"/>
    </location>
</feature>
<evidence type="ECO:0000256" key="5">
    <source>
        <dbReference type="ARBA" id="ARBA00022847"/>
    </source>
</evidence>
<reference evidence="13" key="1">
    <citation type="submission" date="2020-02" db="EMBL/GenBank/DDBJ databases">
        <authorList>
            <person name="Scholz U."/>
            <person name="Mascher M."/>
            <person name="Fiebig A."/>
        </authorList>
    </citation>
    <scope>NUCLEOTIDE SEQUENCE</scope>
</reference>
<feature type="transmembrane region" description="Helical" evidence="12">
    <location>
        <begin position="454"/>
        <end position="474"/>
    </location>
</feature>
<dbReference type="AlphaFoldDB" id="A0A7I8KN91"/>
<dbReference type="InterPro" id="IPR044566">
    <property type="entry name" value="RMV1-like"/>
</dbReference>
<feature type="transmembrane region" description="Helical" evidence="12">
    <location>
        <begin position="168"/>
        <end position="186"/>
    </location>
</feature>
<sequence>MSTYVGEVASGDGGDGGGGGGGSQDPSSPPAGMASPAGENGNQKSTPRRKNQLSLIPLIFMIFFEVSGGPYGEEPAVQAAGPLLAIIGFLVFPFIWSIPEALVTAELATAYPGNGGYVVWVTEAFGPFPGSMMGNWKYLSGVINNAAYPVLCSDYLSRISPRFGTGGGWRDGAIIGFTLALSFLNYTGLTVVGWAAVALAAVALAPFTVMGAVALPKIRPGRWLRTPEGRMGRSDWSLYFNTLFWNLNFWDNVSTMAGEVEQPQRTFPRALLGAGLMTCIGYLVPLFAATGALNVPQEDWSDGYLADAAGLIVGRWLKIWVEVGAVLSAVGLYEAQLSTCAFQLLGMADLGLLPRLLAVRSTWFGTPWLAILGSTAITLAVSFMSFDNIIASANFLYGLGMLLEFAAFLWLRRRRPLLKRPFRIPMKFPGLIVMCLVPSGFLLFVMLIGTWPIYAISAGLTVLGVVVYYGMGIIRAKGWMEFSKVESYQREDEGGADHGEGRVVGRV</sequence>
<evidence type="ECO:0000256" key="9">
    <source>
        <dbReference type="ARBA" id="ARBA00074311"/>
    </source>
</evidence>
<keyword evidence="5" id="KW-0769">Symport</keyword>
<evidence type="ECO:0000256" key="11">
    <source>
        <dbReference type="SAM" id="MobiDB-lite"/>
    </source>
</evidence>
<feature type="transmembrane region" description="Helical" evidence="12">
    <location>
        <begin position="365"/>
        <end position="383"/>
    </location>
</feature>
<organism evidence="13 14">
    <name type="scientific">Spirodela intermedia</name>
    <name type="common">Intermediate duckweed</name>
    <dbReference type="NCBI Taxonomy" id="51605"/>
    <lineage>
        <taxon>Eukaryota</taxon>
        <taxon>Viridiplantae</taxon>
        <taxon>Streptophyta</taxon>
        <taxon>Embryophyta</taxon>
        <taxon>Tracheophyta</taxon>
        <taxon>Spermatophyta</taxon>
        <taxon>Magnoliopsida</taxon>
        <taxon>Liliopsida</taxon>
        <taxon>Araceae</taxon>
        <taxon>Lemnoideae</taxon>
        <taxon>Spirodela</taxon>
    </lineage>
</organism>
<evidence type="ECO:0000256" key="8">
    <source>
        <dbReference type="ARBA" id="ARBA00024041"/>
    </source>
</evidence>
<keyword evidence="6 12" id="KW-1133">Transmembrane helix</keyword>
<dbReference type="InterPro" id="IPR002293">
    <property type="entry name" value="AA/rel_permease1"/>
</dbReference>
<feature type="transmembrane region" description="Helical" evidence="12">
    <location>
        <begin position="270"/>
        <end position="293"/>
    </location>
</feature>
<dbReference type="EMBL" id="LR746270">
    <property type="protein sequence ID" value="CAA7399277.1"/>
    <property type="molecule type" value="Genomic_DNA"/>
</dbReference>
<feature type="transmembrane region" description="Helical" evidence="12">
    <location>
        <begin position="389"/>
        <end position="411"/>
    </location>
</feature>
<gene>
    <name evidence="13" type="ORF">SI8410_07009947</name>
</gene>
<evidence type="ECO:0000256" key="4">
    <source>
        <dbReference type="ARBA" id="ARBA00022692"/>
    </source>
</evidence>
<accession>A0A7I8KN91</accession>
<comment type="similarity">
    <text evidence="8">Belongs to the amino acid-polyamine-organocation (APC) superfamily. Polyamine:cation symporter (PHS) (TC 2.A.3.12) family.</text>
</comment>
<dbReference type="GO" id="GO:0015203">
    <property type="term" value="F:polyamine transmembrane transporter activity"/>
    <property type="evidence" value="ECO:0007669"/>
    <property type="project" value="UniProtKB-ARBA"/>
</dbReference>
<dbReference type="PIRSF" id="PIRSF006060">
    <property type="entry name" value="AA_transporter"/>
    <property type="match status" value="1"/>
</dbReference>
<evidence type="ECO:0000256" key="3">
    <source>
        <dbReference type="ARBA" id="ARBA00022475"/>
    </source>
</evidence>
<feature type="transmembrane region" description="Helical" evidence="12">
    <location>
        <begin position="192"/>
        <end position="215"/>
    </location>
</feature>